<organism evidence="4 5">
    <name type="scientific">Leifsonia shinshuensis</name>
    <dbReference type="NCBI Taxonomy" id="150026"/>
    <lineage>
        <taxon>Bacteria</taxon>
        <taxon>Bacillati</taxon>
        <taxon>Actinomycetota</taxon>
        <taxon>Actinomycetes</taxon>
        <taxon>Micrococcales</taxon>
        <taxon>Microbacteriaceae</taxon>
        <taxon>Leifsonia</taxon>
    </lineage>
</organism>
<dbReference type="AlphaFoldDB" id="A0A853CZB8"/>
<comment type="caution">
    <text evidence="4">The sequence shown here is derived from an EMBL/GenBank/DDBJ whole genome shotgun (WGS) entry which is preliminary data.</text>
</comment>
<dbReference type="GO" id="GO:0004792">
    <property type="term" value="F:thiosulfate-cyanide sulfurtransferase activity"/>
    <property type="evidence" value="ECO:0007669"/>
    <property type="project" value="TreeGrafter"/>
</dbReference>
<dbReference type="SUPFAM" id="SSF69572">
    <property type="entry name" value="Activating enzymes of the ubiquitin-like proteins"/>
    <property type="match status" value="1"/>
</dbReference>
<dbReference type="Gene3D" id="3.40.250.10">
    <property type="entry name" value="Rhodanese-like domain"/>
    <property type="match status" value="1"/>
</dbReference>
<dbReference type="GO" id="GO:0016779">
    <property type="term" value="F:nucleotidyltransferase activity"/>
    <property type="evidence" value="ECO:0007669"/>
    <property type="project" value="UniProtKB-KW"/>
</dbReference>
<dbReference type="InterPro" id="IPR036873">
    <property type="entry name" value="Rhodanese-like_dom_sf"/>
</dbReference>
<feature type="region of interest" description="Disordered" evidence="1">
    <location>
        <begin position="1"/>
        <end position="20"/>
    </location>
</feature>
<dbReference type="Proteomes" id="UP000578352">
    <property type="component" value="Unassembled WGS sequence"/>
</dbReference>
<dbReference type="GO" id="GO:0005829">
    <property type="term" value="C:cytosol"/>
    <property type="evidence" value="ECO:0007669"/>
    <property type="project" value="TreeGrafter"/>
</dbReference>
<dbReference type="InterPro" id="IPR035985">
    <property type="entry name" value="Ubiquitin-activating_enz"/>
</dbReference>
<dbReference type="PROSITE" id="PS50206">
    <property type="entry name" value="RHODANESE_3"/>
    <property type="match status" value="1"/>
</dbReference>
<evidence type="ECO:0000256" key="1">
    <source>
        <dbReference type="SAM" id="MobiDB-lite"/>
    </source>
</evidence>
<dbReference type="GO" id="GO:0008641">
    <property type="term" value="F:ubiquitin-like modifier activating enzyme activity"/>
    <property type="evidence" value="ECO:0007669"/>
    <property type="project" value="InterPro"/>
</dbReference>
<keyword evidence="2" id="KW-1133">Transmembrane helix</keyword>
<dbReference type="SMART" id="SM00450">
    <property type="entry name" value="RHOD"/>
    <property type="match status" value="1"/>
</dbReference>
<dbReference type="Pfam" id="PF00581">
    <property type="entry name" value="Rhodanese"/>
    <property type="match status" value="1"/>
</dbReference>
<evidence type="ECO:0000256" key="2">
    <source>
        <dbReference type="SAM" id="Phobius"/>
    </source>
</evidence>
<feature type="domain" description="Rhodanese" evidence="3">
    <location>
        <begin position="313"/>
        <end position="403"/>
    </location>
</feature>
<gene>
    <name evidence="4" type="ORF">HNR13_002938</name>
</gene>
<evidence type="ECO:0000259" key="3">
    <source>
        <dbReference type="PROSITE" id="PS50206"/>
    </source>
</evidence>
<evidence type="ECO:0000313" key="4">
    <source>
        <dbReference type="EMBL" id="NYJ24651.1"/>
    </source>
</evidence>
<reference evidence="4 5" key="1">
    <citation type="submission" date="2020-07" db="EMBL/GenBank/DDBJ databases">
        <title>Sequencing the genomes of 1000 actinobacteria strains.</title>
        <authorList>
            <person name="Klenk H.-P."/>
        </authorList>
    </citation>
    <scope>NUCLEOTIDE SEQUENCE [LARGE SCALE GENOMIC DNA]</scope>
    <source>
        <strain evidence="4 5">DSM 15165</strain>
    </source>
</reference>
<protein>
    <submittedName>
        <fullName evidence="4">Adenylyltransferase/sulfurtransferase</fullName>
    </submittedName>
</protein>
<dbReference type="CDD" id="cd00757">
    <property type="entry name" value="ThiF_MoeB_HesA_family"/>
    <property type="match status" value="1"/>
</dbReference>
<dbReference type="EMBL" id="JACCFL010000001">
    <property type="protein sequence ID" value="NYJ24651.1"/>
    <property type="molecule type" value="Genomic_DNA"/>
</dbReference>
<dbReference type="PANTHER" id="PTHR10953:SF102">
    <property type="entry name" value="ADENYLYLTRANSFERASE AND SULFURTRANSFERASE MOCS3"/>
    <property type="match status" value="1"/>
</dbReference>
<dbReference type="GO" id="GO:0008146">
    <property type="term" value="F:sulfotransferase activity"/>
    <property type="evidence" value="ECO:0007669"/>
    <property type="project" value="TreeGrafter"/>
</dbReference>
<dbReference type="PANTHER" id="PTHR10953">
    <property type="entry name" value="UBIQUITIN-ACTIVATING ENZYME E1"/>
    <property type="match status" value="1"/>
</dbReference>
<dbReference type="Gene3D" id="3.40.50.720">
    <property type="entry name" value="NAD(P)-binding Rossmann-like Domain"/>
    <property type="match status" value="1"/>
</dbReference>
<keyword evidence="2" id="KW-0812">Transmembrane</keyword>
<dbReference type="Pfam" id="PF00899">
    <property type="entry name" value="ThiF"/>
    <property type="match status" value="1"/>
</dbReference>
<keyword evidence="4" id="KW-0808">Transferase</keyword>
<dbReference type="SUPFAM" id="SSF52821">
    <property type="entry name" value="Rhodanese/Cell cycle control phosphatase"/>
    <property type="match status" value="1"/>
</dbReference>
<dbReference type="InterPro" id="IPR000594">
    <property type="entry name" value="ThiF_NAD_FAD-bd"/>
</dbReference>
<accession>A0A853CZB8</accession>
<keyword evidence="2" id="KW-0472">Membrane</keyword>
<dbReference type="InterPro" id="IPR045886">
    <property type="entry name" value="ThiF/MoeB/HesA"/>
</dbReference>
<sequence>MADTSTSTGPGGRPGPLVAPGPALASAYRARYARTEQLPGFGEDAQRRLRAARVLVVGAGGLGSAVLPLLAGAGFGTIGIVDDDSVELSNLPRQTIHRERDLGRPKTASAADAIRAIDAGIDVRVFPERLTSANALGILDGFDLVLDGSDNFPTRYLVDDAALLTGLPVVWGAVHRFGGQAGLSWAQHGPHYRDLFPEPPEPGSVPSCAEAGVLPSVCGVIGSLMVSEAIKVVTGEGDLLLGRVLVHDALRGSFRELPYAADPHAEPVTELIDYELFCGVAPAQGAQAQETPAREAPAATSVSPADLAARLAAGQPHILLDVREPWEADIAELPGSLLVPLDVVVRDAPGVAERLGEDPLVIVCHHGMRAETARKLLAAAGAPGVVLEGGIDAWSRQVDPSLPRY</sequence>
<proteinExistence type="predicted"/>
<name>A0A853CZB8_9MICO</name>
<evidence type="ECO:0000313" key="5">
    <source>
        <dbReference type="Proteomes" id="UP000578352"/>
    </source>
</evidence>
<dbReference type="InterPro" id="IPR001763">
    <property type="entry name" value="Rhodanese-like_dom"/>
</dbReference>
<feature type="transmembrane region" description="Helical" evidence="2">
    <location>
        <begin position="54"/>
        <end position="81"/>
    </location>
</feature>
<keyword evidence="4" id="KW-0548">Nucleotidyltransferase</keyword>
<dbReference type="RefSeq" id="WP_179606914.1">
    <property type="nucleotide sequence ID" value="NZ_BAABEH010000001.1"/>
</dbReference>